<dbReference type="EMBL" id="JANHOG010001156">
    <property type="protein sequence ID" value="KAJ3542644.1"/>
    <property type="molecule type" value="Genomic_DNA"/>
</dbReference>
<accession>A0ACC1SM64</accession>
<evidence type="ECO:0000313" key="2">
    <source>
        <dbReference type="Proteomes" id="UP001148662"/>
    </source>
</evidence>
<gene>
    <name evidence="1" type="ORF">NM688_g5951</name>
</gene>
<proteinExistence type="predicted"/>
<keyword evidence="2" id="KW-1185">Reference proteome</keyword>
<evidence type="ECO:0000313" key="1">
    <source>
        <dbReference type="EMBL" id="KAJ3542644.1"/>
    </source>
</evidence>
<sequence length="778" mass="85683">MSNAPSSSAIIRYEGQLTLVECTYAALALIVYEHTITLPYEYKSLWQRKWTAATLLFIANRYSLLASIAMQAMPVNAQHSHRCYNVPLQYFVNVVANTPLIISPLFSALRVFALLDRAYLIAGCVLVLGLVQLGITLYLDHYSVYQYVDDPVLGPSCFSSSSLSESVLLYRKHSRLSPSGTLTTIAADIIAIATTFVKTYRHVREATSVGLDNGFGATLVQYGTLYFVILAVVNILLLITTLVPSLGIAPYGLSIFIVILPNIVLSRFLIQLRQVGAPASSNVSRFSRFSAPDFHVPTLPEFLGNLGAPLADVDAAQDDEEEGGDAETREEGPNALLREGHNEAIPGASHPGDSSGETLEVRCPRRLNSGLVVKPDTWSLLLDFERCGLICKPLLSDKRRLAFVSRCALWDASMSIPPSDSITAATYELDFICSYCLYSALALTTYEHVITLKCEYKFLWQRRWNAGTWLFIANRYIFLAAVVAQCVPISAQDSCSRFISAMFSALRVFALLDHAYCTAACVFLLGLVQVAIFLYAASHSVHSYVDDPVLVSTSFPTLRRTFAYSFSTWPCSLSLTALLTTITTDIVAIVTTWIKTYRHVKQAASAGIRASFGAVLIRYGTLYFIVILAVYILPLILFFIPSAAGEANIFITTLPNIMLSRFLINLQEVRDTSRQSNFSALSFRMPSLPEFIGNLGEPLADGNKDQDGEEQGDNERFCEECLDGPHSNRDEGPSSAIGTANGCVYDPPRFREIWLDFGTLGSASTISSTYTYADSFHL</sequence>
<organism evidence="1 2">
    <name type="scientific">Phlebia brevispora</name>
    <dbReference type="NCBI Taxonomy" id="194682"/>
    <lineage>
        <taxon>Eukaryota</taxon>
        <taxon>Fungi</taxon>
        <taxon>Dikarya</taxon>
        <taxon>Basidiomycota</taxon>
        <taxon>Agaricomycotina</taxon>
        <taxon>Agaricomycetes</taxon>
        <taxon>Polyporales</taxon>
        <taxon>Meruliaceae</taxon>
        <taxon>Phlebia</taxon>
    </lineage>
</organism>
<name>A0ACC1SM64_9APHY</name>
<dbReference type="Proteomes" id="UP001148662">
    <property type="component" value="Unassembled WGS sequence"/>
</dbReference>
<comment type="caution">
    <text evidence="1">The sequence shown here is derived from an EMBL/GenBank/DDBJ whole genome shotgun (WGS) entry which is preliminary data.</text>
</comment>
<protein>
    <submittedName>
        <fullName evidence="1">Uncharacterized protein</fullName>
    </submittedName>
</protein>
<reference evidence="1" key="1">
    <citation type="submission" date="2022-07" db="EMBL/GenBank/DDBJ databases">
        <title>Genome Sequence of Phlebia brevispora.</title>
        <authorList>
            <person name="Buettner E."/>
        </authorList>
    </citation>
    <scope>NUCLEOTIDE SEQUENCE</scope>
    <source>
        <strain evidence="1">MPL23</strain>
    </source>
</reference>